<dbReference type="InterPro" id="IPR009072">
    <property type="entry name" value="Histone-fold"/>
</dbReference>
<evidence type="ECO:0000313" key="3">
    <source>
        <dbReference type="Proteomes" id="UP000001396"/>
    </source>
</evidence>
<accession>D3AZL2</accession>
<dbReference type="GeneID" id="31357919"/>
<dbReference type="GO" id="GO:0030527">
    <property type="term" value="F:structural constituent of chromatin"/>
    <property type="evidence" value="ECO:0007669"/>
    <property type="project" value="InterPro"/>
</dbReference>
<organism evidence="2 3">
    <name type="scientific">Heterostelium pallidum (strain ATCC 26659 / Pp 5 / PN500)</name>
    <name type="common">Cellular slime mold</name>
    <name type="synonym">Polysphondylium pallidum</name>
    <dbReference type="NCBI Taxonomy" id="670386"/>
    <lineage>
        <taxon>Eukaryota</taxon>
        <taxon>Amoebozoa</taxon>
        <taxon>Evosea</taxon>
        <taxon>Eumycetozoa</taxon>
        <taxon>Dictyostelia</taxon>
        <taxon>Acytosteliales</taxon>
        <taxon>Acytosteliaceae</taxon>
        <taxon>Heterostelium</taxon>
    </lineage>
</organism>
<proteinExistence type="predicted"/>
<dbReference type="CDD" id="cd00076">
    <property type="entry name" value="HFD_SF"/>
    <property type="match status" value="1"/>
</dbReference>
<dbReference type="InParanoid" id="D3AZL2"/>
<dbReference type="EMBL" id="ADBJ01000008">
    <property type="protein sequence ID" value="EFA85391.1"/>
    <property type="molecule type" value="Genomic_DNA"/>
</dbReference>
<dbReference type="CDD" id="cd00074">
    <property type="entry name" value="HFD_H2A"/>
    <property type="match status" value="1"/>
</dbReference>
<dbReference type="SMART" id="SM00414">
    <property type="entry name" value="H2A"/>
    <property type="match status" value="1"/>
</dbReference>
<dbReference type="GO" id="GO:0003677">
    <property type="term" value="F:DNA binding"/>
    <property type="evidence" value="ECO:0007669"/>
    <property type="project" value="InterPro"/>
</dbReference>
<reference evidence="2 3" key="1">
    <citation type="journal article" date="2011" name="Genome Res.">
        <title>Phylogeny-wide analysis of social amoeba genomes highlights ancient origins for complex intercellular communication.</title>
        <authorList>
            <person name="Heidel A.J."/>
            <person name="Lawal H.M."/>
            <person name="Felder M."/>
            <person name="Schilde C."/>
            <person name="Helps N.R."/>
            <person name="Tunggal B."/>
            <person name="Rivero F."/>
            <person name="John U."/>
            <person name="Schleicher M."/>
            <person name="Eichinger L."/>
            <person name="Platzer M."/>
            <person name="Noegel A.A."/>
            <person name="Schaap P."/>
            <person name="Gloeckner G."/>
        </authorList>
    </citation>
    <scope>NUCLEOTIDE SEQUENCE [LARGE SCALE GENOMIC DNA]</scope>
    <source>
        <strain evidence="3">ATCC 26659 / Pp 5 / PN500</strain>
    </source>
</reference>
<evidence type="ECO:0000313" key="2">
    <source>
        <dbReference type="EMBL" id="EFA85391.1"/>
    </source>
</evidence>
<sequence length="275" mass="31429">MPTFSKNYKWEDNSVKKAFKMVEGKSMSEEAREVIVSMMRDFTRSLIMQTQQLKETSKRTRINTNDVLFATKLLLSDAPNLCMMANGNGIEMSNQAKECGKVRESEHFIRQSKMKKTIKDMQFSKCHIGKAAVAHLTGVVEEFIKEILTLAIYIAGNGGNTRVTAHHIRVAIGNDDELDKFFKDKMVIRQGGVMPSFEFNQSFKTTPRFAVSADQGDDYDNENSFVFGLNNLSIASPTSRVVSRKMKSEDYEDEEEDDYYDDDDDEFEHATEYCF</sequence>
<evidence type="ECO:0000256" key="1">
    <source>
        <dbReference type="SAM" id="MobiDB-lite"/>
    </source>
</evidence>
<dbReference type="InterPro" id="IPR002119">
    <property type="entry name" value="Histone_H2A"/>
</dbReference>
<feature type="region of interest" description="Disordered" evidence="1">
    <location>
        <begin position="244"/>
        <end position="263"/>
    </location>
</feature>
<keyword evidence="3" id="KW-1185">Reference proteome</keyword>
<dbReference type="AlphaFoldDB" id="D3AZL2"/>
<protein>
    <submittedName>
        <fullName evidence="2">Uncharacterized protein</fullName>
    </submittedName>
</protein>
<feature type="compositionally biased region" description="Acidic residues" evidence="1">
    <location>
        <begin position="250"/>
        <end position="263"/>
    </location>
</feature>
<dbReference type="SUPFAM" id="SSF47113">
    <property type="entry name" value="Histone-fold"/>
    <property type="match status" value="2"/>
</dbReference>
<name>D3AZL2_HETP5</name>
<comment type="caution">
    <text evidence="2">The sequence shown here is derived from an EMBL/GenBank/DDBJ whole genome shotgun (WGS) entry which is preliminary data.</text>
</comment>
<dbReference type="Proteomes" id="UP000001396">
    <property type="component" value="Unassembled WGS sequence"/>
</dbReference>
<dbReference type="GO" id="GO:0046982">
    <property type="term" value="F:protein heterodimerization activity"/>
    <property type="evidence" value="ECO:0007669"/>
    <property type="project" value="InterPro"/>
</dbReference>
<dbReference type="OMA" id="HATEYCF"/>
<dbReference type="RefSeq" id="XP_020437500.1">
    <property type="nucleotide sequence ID" value="XM_020573383.1"/>
</dbReference>
<gene>
    <name evidence="2" type="ORF">PPL_02394</name>
</gene>
<dbReference type="GO" id="GO:0000786">
    <property type="term" value="C:nucleosome"/>
    <property type="evidence" value="ECO:0007669"/>
    <property type="project" value="InterPro"/>
</dbReference>
<dbReference type="Gene3D" id="1.10.20.10">
    <property type="entry name" value="Histone, subunit A"/>
    <property type="match status" value="1"/>
</dbReference>